<keyword evidence="2" id="KW-1185">Reference proteome</keyword>
<dbReference type="Proteomes" id="UP000321523">
    <property type="component" value="Unassembled WGS sequence"/>
</dbReference>
<accession>A0A512E490</accession>
<dbReference type="AlphaFoldDB" id="A0A512E490"/>
<proteinExistence type="predicted"/>
<dbReference type="EMBL" id="BJYZ01000100">
    <property type="protein sequence ID" value="GEO43556.1"/>
    <property type="molecule type" value="Genomic_DNA"/>
</dbReference>
<name>A0A512E490_9PROT</name>
<comment type="caution">
    <text evidence="1">The sequence shown here is derived from an EMBL/GenBank/DDBJ whole genome shotgun (WGS) entry which is preliminary data.</text>
</comment>
<sequence length="57" mass="6182">MSAYGPMALGHDPLLSSLLIAASVAAVSEVVKALTKRVLNRWVPEPRLARPEPEFIL</sequence>
<protein>
    <submittedName>
        <fullName evidence="1">Uncharacterized protein</fullName>
    </submittedName>
</protein>
<reference evidence="1 2" key="1">
    <citation type="submission" date="2019-07" db="EMBL/GenBank/DDBJ databases">
        <title>Whole genome shotgun sequence of Skermanella aerolata NBRC 106429.</title>
        <authorList>
            <person name="Hosoyama A."/>
            <person name="Uohara A."/>
            <person name="Ohji S."/>
            <person name="Ichikawa N."/>
        </authorList>
    </citation>
    <scope>NUCLEOTIDE SEQUENCE [LARGE SCALE GENOMIC DNA]</scope>
    <source>
        <strain evidence="1 2">NBRC 106429</strain>
    </source>
</reference>
<gene>
    <name evidence="1" type="ORF">SAE02_77040</name>
</gene>
<evidence type="ECO:0000313" key="1">
    <source>
        <dbReference type="EMBL" id="GEO43556.1"/>
    </source>
</evidence>
<evidence type="ECO:0000313" key="2">
    <source>
        <dbReference type="Proteomes" id="UP000321523"/>
    </source>
</evidence>
<organism evidence="1 2">
    <name type="scientific">Skermanella aerolata</name>
    <dbReference type="NCBI Taxonomy" id="393310"/>
    <lineage>
        <taxon>Bacteria</taxon>
        <taxon>Pseudomonadati</taxon>
        <taxon>Pseudomonadota</taxon>
        <taxon>Alphaproteobacteria</taxon>
        <taxon>Rhodospirillales</taxon>
        <taxon>Azospirillaceae</taxon>
        <taxon>Skermanella</taxon>
    </lineage>
</organism>